<feature type="transmembrane region" description="Helical" evidence="16">
    <location>
        <begin position="632"/>
        <end position="653"/>
    </location>
</feature>
<feature type="transmembrane region" description="Helical" evidence="16">
    <location>
        <begin position="389"/>
        <end position="406"/>
    </location>
</feature>
<dbReference type="RefSeq" id="WP_190616148.1">
    <property type="nucleotide sequence ID" value="NZ_AP018712.1"/>
</dbReference>
<feature type="binding site" evidence="14">
    <location>
        <begin position="54"/>
        <end position="57"/>
    </location>
    <ligand>
        <name>GTP</name>
        <dbReference type="ChEBI" id="CHEBI:37565"/>
        <label>1</label>
    </ligand>
</feature>
<evidence type="ECO:0000256" key="7">
    <source>
        <dbReference type="ARBA" id="ARBA00022989"/>
    </source>
</evidence>
<evidence type="ECO:0000256" key="2">
    <source>
        <dbReference type="ARBA" id="ARBA00022448"/>
    </source>
</evidence>
<name>A0A7G1G4I2_9BACT</name>
<keyword evidence="2 16" id="KW-0813">Transport</keyword>
<keyword evidence="6 14" id="KW-0547">Nucleotide-binding</keyword>
<feature type="binding site" evidence="15">
    <location>
        <position position="23"/>
    </location>
    <ligand>
        <name>Mg(2+)</name>
        <dbReference type="ChEBI" id="CHEBI:18420"/>
        <label>2</label>
    </ligand>
</feature>
<evidence type="ECO:0000256" key="12">
    <source>
        <dbReference type="ARBA" id="ARBA00031200"/>
    </source>
</evidence>
<feature type="binding site" evidence="15">
    <location>
        <position position="19"/>
    </location>
    <ligand>
        <name>Mg(2+)</name>
        <dbReference type="ChEBI" id="CHEBI:18420"/>
        <label>2</label>
    </ligand>
</feature>
<sequence length="658" mass="73846">MSKIALCGNPNSGKTSIFNALTGTRQHVGNWPGVTVEKKEGHYTYNQEKIKVVDLPGTYCLTANSIDERIARNFIVEEMPDTTIVIIDQTNIERNLYLVTEILEMRKNVILVFNMSDEAEKLGIKIDYNGLKKEFGVPIIKTIATKKEGLNELKSEIKRMEKNIKKPNKIEYSQKFEIFVQKIENELLNAGVKKGDLRWKTLKLIEGDIEIRENINSGTLTKIDLIISELQRAFKNDPGIVVSEERYKYIAKIVKKYVKRPKETIRLSDKIDKIITSKLFGLPIFAFIMWLMFQLTYSLGNIFLDMIDGWFGTFAENISAAMQTAGINSLFTSFVTDGLIGGVGSVLVFVPNIFFLFLFISFLGDIGYMSRAAFVMDRIMSSIGLNGKAFIPMVLGFGCSIPAIMATRTLESKKDRIITTLVVPFMSCSARYPVYLIFASIFFPKHAGTVIFSMYMIGIVIAIISSKIFSKKLFNEENTSFIMELPPYRLPTFTETLGEALKRTWLFIKKAGTFIFAAVIIIWIMASLPSGVEYAGENSFIGIIGKIIAPIFKPLGFGFWQVAVAILFGFLAKEVVVGTLGTLFGGEELLSNVLPQYFNAASAFSLMVFVLLYFPCIAAIGAMKREIGKKWTLFQILFSTGIAYITALIAYRIGLFFI</sequence>
<comment type="subcellular location">
    <subcellularLocation>
        <location evidence="16">Cell inner membrane</location>
        <topology evidence="16">Multi-pass membrane protein</topology>
    </subcellularLocation>
    <subcellularLocation>
        <location evidence="1">Cell membrane</location>
        <topology evidence="1">Multi-pass membrane protein</topology>
    </subcellularLocation>
</comment>
<evidence type="ECO:0000256" key="14">
    <source>
        <dbReference type="PIRSR" id="PIRSR603373-1"/>
    </source>
</evidence>
<feature type="transmembrane region" description="Helical" evidence="16">
    <location>
        <begin position="320"/>
        <end position="340"/>
    </location>
</feature>
<evidence type="ECO:0000256" key="4">
    <source>
        <dbReference type="ARBA" id="ARBA00022496"/>
    </source>
</evidence>
<dbReference type="NCBIfam" id="TIGR00437">
    <property type="entry name" value="feoB"/>
    <property type="match status" value="1"/>
</dbReference>
<evidence type="ECO:0000256" key="13">
    <source>
        <dbReference type="NCBIfam" id="TIGR00437"/>
    </source>
</evidence>
<dbReference type="FunFam" id="3.40.50.300:FF:000969">
    <property type="entry name" value="Ferrous iron transporter B"/>
    <property type="match status" value="1"/>
</dbReference>
<feature type="binding site" evidence="14">
    <location>
        <begin position="33"/>
        <end position="37"/>
    </location>
    <ligand>
        <name>GTP</name>
        <dbReference type="ChEBI" id="CHEBI:37565"/>
        <label>1</label>
    </ligand>
</feature>
<dbReference type="CDD" id="cd01879">
    <property type="entry name" value="FeoB"/>
    <property type="match status" value="1"/>
</dbReference>
<keyword evidence="15" id="KW-0460">Magnesium</keyword>
<feature type="domain" description="FeoB-type G" evidence="18">
    <location>
        <begin position="1"/>
        <end position="163"/>
    </location>
</feature>
<evidence type="ECO:0000256" key="11">
    <source>
        <dbReference type="ARBA" id="ARBA00023136"/>
    </source>
</evidence>
<dbReference type="Gene3D" id="3.40.50.300">
    <property type="entry name" value="P-loop containing nucleotide triphosphate hydrolases"/>
    <property type="match status" value="1"/>
</dbReference>
<keyword evidence="20" id="KW-1185">Reference proteome</keyword>
<dbReference type="AlphaFoldDB" id="A0A7G1G4I2"/>
<dbReference type="InterPro" id="IPR011642">
    <property type="entry name" value="Gate_dom"/>
</dbReference>
<dbReference type="InterPro" id="IPR050860">
    <property type="entry name" value="FeoB_GTPase"/>
</dbReference>
<dbReference type="InterPro" id="IPR027417">
    <property type="entry name" value="P-loop_NTPase"/>
</dbReference>
<comment type="function">
    <text evidence="16">Probable transporter of a GTP-driven Fe(2+) uptake system.</text>
</comment>
<dbReference type="PANTHER" id="PTHR43185">
    <property type="entry name" value="FERROUS IRON TRANSPORT PROTEIN B"/>
    <property type="match status" value="1"/>
</dbReference>
<dbReference type="GO" id="GO:0005525">
    <property type="term" value="F:GTP binding"/>
    <property type="evidence" value="ECO:0007669"/>
    <property type="project" value="UniProtKB-KW"/>
</dbReference>
<accession>A0A7G1G4I2</accession>
<feature type="transmembrane region" description="Helical" evidence="16">
    <location>
        <begin position="279"/>
        <end position="300"/>
    </location>
</feature>
<dbReference type="Pfam" id="PF02421">
    <property type="entry name" value="FeoB_N"/>
    <property type="match status" value="1"/>
</dbReference>
<dbReference type="Pfam" id="PF07664">
    <property type="entry name" value="FeoB_C"/>
    <property type="match status" value="1"/>
</dbReference>
<evidence type="ECO:0000313" key="19">
    <source>
        <dbReference type="EMBL" id="BBE31428.1"/>
    </source>
</evidence>
<feature type="transmembrane region" description="Helical" evidence="16">
    <location>
        <begin position="559"/>
        <end position="585"/>
    </location>
</feature>
<evidence type="ECO:0000256" key="5">
    <source>
        <dbReference type="ARBA" id="ARBA00022692"/>
    </source>
</evidence>
<evidence type="ECO:0000256" key="9">
    <source>
        <dbReference type="ARBA" id="ARBA00023065"/>
    </source>
</evidence>
<keyword evidence="15" id="KW-0479">Metal-binding</keyword>
<evidence type="ECO:0000256" key="8">
    <source>
        <dbReference type="ARBA" id="ARBA00023004"/>
    </source>
</evidence>
<evidence type="ECO:0000256" key="1">
    <source>
        <dbReference type="ARBA" id="ARBA00004651"/>
    </source>
</evidence>
<protein>
    <recommendedName>
        <fullName evidence="12 13">Ferrous iron transport protein B</fullName>
    </recommendedName>
</protein>
<evidence type="ECO:0000256" key="3">
    <source>
        <dbReference type="ARBA" id="ARBA00022475"/>
    </source>
</evidence>
<dbReference type="EMBL" id="AP018712">
    <property type="protein sequence ID" value="BBE31428.1"/>
    <property type="molecule type" value="Genomic_DNA"/>
</dbReference>
<organism evidence="19 20">
    <name type="scientific">Tepiditoga spiralis</name>
    <dbReference type="NCBI Taxonomy" id="2108365"/>
    <lineage>
        <taxon>Bacteria</taxon>
        <taxon>Thermotogati</taxon>
        <taxon>Thermotogota</taxon>
        <taxon>Thermotogae</taxon>
        <taxon>Petrotogales</taxon>
        <taxon>Petrotogaceae</taxon>
        <taxon>Tepiditoga</taxon>
    </lineage>
</organism>
<feature type="transmembrane region" description="Helical" evidence="16">
    <location>
        <begin position="418"/>
        <end position="443"/>
    </location>
</feature>
<keyword evidence="8 16" id="KW-0408">Iron</keyword>
<feature type="binding site" evidence="15">
    <location>
        <position position="20"/>
    </location>
    <ligand>
        <name>Mg(2+)</name>
        <dbReference type="ChEBI" id="CHEBI:18420"/>
        <label>2</label>
    </ligand>
</feature>
<keyword evidence="10 14" id="KW-0342">GTP-binding</keyword>
<feature type="transmembrane region" description="Helical" evidence="16">
    <location>
        <begin position="511"/>
        <end position="528"/>
    </location>
</feature>
<dbReference type="PROSITE" id="PS51711">
    <property type="entry name" value="G_FEOB"/>
    <property type="match status" value="1"/>
</dbReference>
<gene>
    <name evidence="19" type="ORF">OSSY52_15690</name>
</gene>
<comment type="similarity">
    <text evidence="16">Belongs to the TRAFAC class TrmE-Era-EngA-EngB-Septin-like GTPase superfamily. FeoB GTPase (TC 9.A.8) family.</text>
</comment>
<dbReference type="SUPFAM" id="SSF52540">
    <property type="entry name" value="P-loop containing nucleoside triphosphate hydrolases"/>
    <property type="match status" value="1"/>
</dbReference>
<evidence type="ECO:0000256" key="17">
    <source>
        <dbReference type="SAM" id="Coils"/>
    </source>
</evidence>
<dbReference type="PANTHER" id="PTHR43185:SF1">
    <property type="entry name" value="FE(2+) TRANSPORTER FEOB"/>
    <property type="match status" value="1"/>
</dbReference>
<dbReference type="Pfam" id="PF07670">
    <property type="entry name" value="Gate"/>
    <property type="match status" value="2"/>
</dbReference>
<evidence type="ECO:0000256" key="15">
    <source>
        <dbReference type="PIRSR" id="PIRSR603373-2"/>
    </source>
</evidence>
<keyword evidence="5 16" id="KW-0812">Transmembrane</keyword>
<feature type="transmembrane region" description="Helical" evidence="16">
    <location>
        <begin position="597"/>
        <end position="620"/>
    </location>
</feature>
<evidence type="ECO:0000313" key="20">
    <source>
        <dbReference type="Proteomes" id="UP000516361"/>
    </source>
</evidence>
<feature type="binding site" evidence="15">
    <location>
        <position position="22"/>
    </location>
    <ligand>
        <name>Mg(2+)</name>
        <dbReference type="ChEBI" id="CHEBI:18420"/>
        <label>1</label>
    </ligand>
</feature>
<dbReference type="InterPro" id="IPR041069">
    <property type="entry name" value="FeoB_Cyto"/>
</dbReference>
<evidence type="ECO:0000259" key="18">
    <source>
        <dbReference type="PROSITE" id="PS51711"/>
    </source>
</evidence>
<evidence type="ECO:0000256" key="6">
    <source>
        <dbReference type="ARBA" id="ARBA00022741"/>
    </source>
</evidence>
<dbReference type="Proteomes" id="UP000516361">
    <property type="component" value="Chromosome"/>
</dbReference>
<dbReference type="InParanoid" id="A0A7G1G4I2"/>
<evidence type="ECO:0000256" key="10">
    <source>
        <dbReference type="ARBA" id="ARBA00023134"/>
    </source>
</evidence>
<dbReference type="Gene3D" id="1.10.287.1770">
    <property type="match status" value="1"/>
</dbReference>
<feature type="transmembrane region" description="Helical" evidence="16">
    <location>
        <begin position="534"/>
        <end position="552"/>
    </location>
</feature>
<reference evidence="19 20" key="1">
    <citation type="submission" date="2018-06" db="EMBL/GenBank/DDBJ databases">
        <title>Genome sequencing of Oceanotoga sp. sy52.</title>
        <authorList>
            <person name="Mori K."/>
        </authorList>
    </citation>
    <scope>NUCLEOTIDE SEQUENCE [LARGE SCALE GENOMIC DNA]</scope>
    <source>
        <strain evidence="20">sy52</strain>
    </source>
</reference>
<keyword evidence="4 16" id="KW-0410">Iron transport</keyword>
<dbReference type="KEGG" id="ocy:OSSY52_15690"/>
<feature type="binding site" evidence="14">
    <location>
        <begin position="8"/>
        <end position="15"/>
    </location>
    <ligand>
        <name>GTP</name>
        <dbReference type="ChEBI" id="CHEBI:37565"/>
        <label>1</label>
    </ligand>
</feature>
<keyword evidence="9" id="KW-0406">Ion transport</keyword>
<proteinExistence type="inferred from homology"/>
<feature type="transmembrane region" description="Helical" evidence="16">
    <location>
        <begin position="449"/>
        <end position="469"/>
    </location>
</feature>
<dbReference type="InterPro" id="IPR003373">
    <property type="entry name" value="Fe2_transport_prot-B"/>
</dbReference>
<keyword evidence="7 16" id="KW-1133">Transmembrane helix</keyword>
<keyword evidence="3" id="KW-1003">Cell membrane</keyword>
<feature type="binding site" evidence="14">
    <location>
        <begin position="114"/>
        <end position="117"/>
    </location>
    <ligand>
        <name>GTP</name>
        <dbReference type="ChEBI" id="CHEBI:37565"/>
        <label>1</label>
    </ligand>
</feature>
<feature type="transmembrane region" description="Helical" evidence="16">
    <location>
        <begin position="347"/>
        <end position="369"/>
    </location>
</feature>
<dbReference type="GO" id="GO:0005886">
    <property type="term" value="C:plasma membrane"/>
    <property type="evidence" value="ECO:0007669"/>
    <property type="project" value="UniProtKB-SubCell"/>
</dbReference>
<dbReference type="Pfam" id="PF17910">
    <property type="entry name" value="FeoB_Cyto"/>
    <property type="match status" value="1"/>
</dbReference>
<dbReference type="InterPro" id="IPR030389">
    <property type="entry name" value="G_FEOB_dom"/>
</dbReference>
<dbReference type="GO" id="GO:0015093">
    <property type="term" value="F:ferrous iron transmembrane transporter activity"/>
    <property type="evidence" value="ECO:0007669"/>
    <property type="project" value="UniProtKB-UniRule"/>
</dbReference>
<evidence type="ECO:0000256" key="16">
    <source>
        <dbReference type="RuleBase" id="RU362098"/>
    </source>
</evidence>
<keyword evidence="17" id="KW-0175">Coiled coil</keyword>
<keyword evidence="11 16" id="KW-0472">Membrane</keyword>
<dbReference type="InterPro" id="IPR011640">
    <property type="entry name" value="Fe2_transport_prot_B_C"/>
</dbReference>
<dbReference type="GO" id="GO:0046872">
    <property type="term" value="F:metal ion binding"/>
    <property type="evidence" value="ECO:0007669"/>
    <property type="project" value="UniProtKB-KW"/>
</dbReference>
<feature type="coiled-coil region" evidence="17">
    <location>
        <begin position="143"/>
        <end position="170"/>
    </location>
</feature>